<dbReference type="Ensembl" id="ENSCCRT00015089864.1">
    <property type="protein sequence ID" value="ENSCCRP00015087056.1"/>
    <property type="gene ID" value="ENSCCRG00015035129.1"/>
</dbReference>
<sequence length="391" mass="45891">MKIEDVVAANNGKHFETHDNVLLEIKKNREVIKERAKARQKWLQDKQETLKEIKDECVAPLSKLRIVLLGWILSGKSSAANTIFHNKTFEIEDTKKCTKYSGVVNDRNVTVLDTPGWWKYFAPKFNPKFAQASILESVGQSQQMKFPHAMILVIPTDTSFSSEQKQIIKQYMATLGDDVWRHTIVLFTWGDRFPDISIEQHIESEGEALQWLVEKCRNRYHVFDNTDKKNRDQVTELLQKIDEMVAENSLFCFNTQCAAEVNRYETDTQQDEELSLNTEQLLTLMFQEMKNRHKEIKRKLEELGVDVTRCRDDESDRWSMDGPIQLKADEKLMEKIRREVSRWEAILTNGMLNIQNPEASRGETLIQSRNEMVLRWLQQYEEYRPSKINVR</sequence>
<accession>A0A8C1Y1W1</accession>
<proteinExistence type="inferred from homology"/>
<comment type="similarity">
    <text evidence="1">Belongs to the TRAFAC class TrmE-Era-EngA-EngB-Septin-like GTPase superfamily. AIG1/Toc34/Toc159-like paraseptin GTPase family. IAN subfamily.</text>
</comment>
<dbReference type="PROSITE" id="PS51720">
    <property type="entry name" value="G_AIG1"/>
    <property type="match status" value="1"/>
</dbReference>
<dbReference type="InterPro" id="IPR045058">
    <property type="entry name" value="GIMA/IAN/Toc"/>
</dbReference>
<reference evidence="5" key="1">
    <citation type="submission" date="2025-08" db="UniProtKB">
        <authorList>
            <consortium name="Ensembl"/>
        </authorList>
    </citation>
    <scope>IDENTIFICATION</scope>
</reference>
<dbReference type="PANTHER" id="PTHR10903:SF107">
    <property type="entry name" value="GTPASE IMAP FAMILY MEMBER 4-LIKE-RELATED"/>
    <property type="match status" value="1"/>
</dbReference>
<feature type="domain" description="AIG1-type G" evidence="4">
    <location>
        <begin position="61"/>
        <end position="262"/>
    </location>
</feature>
<dbReference type="Pfam" id="PF04548">
    <property type="entry name" value="AIG1"/>
    <property type="match status" value="1"/>
</dbReference>
<dbReference type="FunFam" id="3.40.50.300:FF:001809">
    <property type="entry name" value="Si:ch1073-365p7.2"/>
    <property type="match status" value="1"/>
</dbReference>
<protein>
    <recommendedName>
        <fullName evidence="4">AIG1-type G domain-containing protein</fullName>
    </recommendedName>
</protein>
<evidence type="ECO:0000256" key="1">
    <source>
        <dbReference type="ARBA" id="ARBA00008535"/>
    </source>
</evidence>
<name>A0A8C1Y1W1_CYPCA</name>
<keyword evidence="3" id="KW-0342">GTP-binding</keyword>
<evidence type="ECO:0000313" key="5">
    <source>
        <dbReference type="Ensembl" id="ENSCCRP00015087056.1"/>
    </source>
</evidence>
<evidence type="ECO:0000256" key="3">
    <source>
        <dbReference type="ARBA" id="ARBA00023134"/>
    </source>
</evidence>
<dbReference type="InterPro" id="IPR027417">
    <property type="entry name" value="P-loop_NTPase"/>
</dbReference>
<evidence type="ECO:0000313" key="6">
    <source>
        <dbReference type="Proteomes" id="UP000694700"/>
    </source>
</evidence>
<dbReference type="SUPFAM" id="SSF52540">
    <property type="entry name" value="P-loop containing nucleoside triphosphate hydrolases"/>
    <property type="match status" value="1"/>
</dbReference>
<dbReference type="InterPro" id="IPR006703">
    <property type="entry name" value="G_AIG1"/>
</dbReference>
<evidence type="ECO:0000259" key="4">
    <source>
        <dbReference type="PROSITE" id="PS51720"/>
    </source>
</evidence>
<dbReference type="GO" id="GO:0005525">
    <property type="term" value="F:GTP binding"/>
    <property type="evidence" value="ECO:0007669"/>
    <property type="project" value="UniProtKB-KW"/>
</dbReference>
<dbReference type="Proteomes" id="UP000694700">
    <property type="component" value="Unplaced"/>
</dbReference>
<dbReference type="Gene3D" id="3.40.50.300">
    <property type="entry name" value="P-loop containing nucleotide triphosphate hydrolases"/>
    <property type="match status" value="1"/>
</dbReference>
<evidence type="ECO:0000256" key="2">
    <source>
        <dbReference type="ARBA" id="ARBA00022741"/>
    </source>
</evidence>
<dbReference type="AlphaFoldDB" id="A0A8C1Y1W1"/>
<organism evidence="5 6">
    <name type="scientific">Cyprinus carpio</name>
    <name type="common">Common carp</name>
    <dbReference type="NCBI Taxonomy" id="7962"/>
    <lineage>
        <taxon>Eukaryota</taxon>
        <taxon>Metazoa</taxon>
        <taxon>Chordata</taxon>
        <taxon>Craniata</taxon>
        <taxon>Vertebrata</taxon>
        <taxon>Euteleostomi</taxon>
        <taxon>Actinopterygii</taxon>
        <taxon>Neopterygii</taxon>
        <taxon>Teleostei</taxon>
        <taxon>Ostariophysi</taxon>
        <taxon>Cypriniformes</taxon>
        <taxon>Cyprinidae</taxon>
        <taxon>Cyprininae</taxon>
        <taxon>Cyprinus</taxon>
    </lineage>
</organism>
<dbReference type="PANTHER" id="PTHR10903">
    <property type="entry name" value="GTPASE, IMAP FAMILY MEMBER-RELATED"/>
    <property type="match status" value="1"/>
</dbReference>
<keyword evidence="2" id="KW-0547">Nucleotide-binding</keyword>